<dbReference type="RefSeq" id="WP_101306609.1">
    <property type="nucleotide sequence ID" value="NZ_CP025299.1"/>
</dbReference>
<organism evidence="7 8">
    <name type="scientific">Microbacterium hominis</name>
    <dbReference type="NCBI Taxonomy" id="162426"/>
    <lineage>
        <taxon>Bacteria</taxon>
        <taxon>Bacillati</taxon>
        <taxon>Actinomycetota</taxon>
        <taxon>Actinomycetes</taxon>
        <taxon>Micrococcales</taxon>
        <taxon>Microbacteriaceae</taxon>
        <taxon>Microbacterium</taxon>
    </lineage>
</organism>
<dbReference type="InterPro" id="IPR036388">
    <property type="entry name" value="WH-like_DNA-bd_sf"/>
</dbReference>
<dbReference type="InterPro" id="IPR013325">
    <property type="entry name" value="RNA_pol_sigma_r2"/>
</dbReference>
<dbReference type="CDD" id="cd06171">
    <property type="entry name" value="Sigma70_r4"/>
    <property type="match status" value="1"/>
</dbReference>
<dbReference type="AlphaFoldDB" id="A0A2K9DL78"/>
<keyword evidence="3" id="KW-0731">Sigma factor</keyword>
<evidence type="ECO:0000256" key="1">
    <source>
        <dbReference type="ARBA" id="ARBA00010641"/>
    </source>
</evidence>
<dbReference type="InterPro" id="IPR014284">
    <property type="entry name" value="RNA_pol_sigma-70_dom"/>
</dbReference>
<evidence type="ECO:0000256" key="3">
    <source>
        <dbReference type="ARBA" id="ARBA00023082"/>
    </source>
</evidence>
<evidence type="ECO:0000313" key="8">
    <source>
        <dbReference type="Proteomes" id="UP000233276"/>
    </source>
</evidence>
<evidence type="ECO:0000259" key="6">
    <source>
        <dbReference type="Pfam" id="PF08281"/>
    </source>
</evidence>
<sequence>MRDLFDLHEARLFRQACRLLADREDAKDAVAIAFLEAWRKKAAVRLVDGSPLPWLLTTVVNTSRNVERSRRRYRALLARTPAAAAVDPPVAPDESGVLASLAQLPGVERSVVVLVVLEGYSEREAADALGIPVGTVKSRLSRAKARLRDGMAALEASWT</sequence>
<name>A0A2K9DL78_9MICO</name>
<evidence type="ECO:0000256" key="2">
    <source>
        <dbReference type="ARBA" id="ARBA00023015"/>
    </source>
</evidence>
<dbReference type="Gene3D" id="1.10.1740.10">
    <property type="match status" value="1"/>
</dbReference>
<dbReference type="InterPro" id="IPR013249">
    <property type="entry name" value="RNA_pol_sigma70_r4_t2"/>
</dbReference>
<evidence type="ECO:0000313" key="7">
    <source>
        <dbReference type="EMBL" id="AUG30257.1"/>
    </source>
</evidence>
<dbReference type="InterPro" id="IPR039425">
    <property type="entry name" value="RNA_pol_sigma-70-like"/>
</dbReference>
<dbReference type="NCBIfam" id="TIGR02937">
    <property type="entry name" value="sigma70-ECF"/>
    <property type="match status" value="1"/>
</dbReference>
<dbReference type="Gene3D" id="1.10.10.10">
    <property type="entry name" value="Winged helix-like DNA-binding domain superfamily/Winged helix DNA-binding domain"/>
    <property type="match status" value="1"/>
</dbReference>
<evidence type="ECO:0000256" key="4">
    <source>
        <dbReference type="ARBA" id="ARBA00023163"/>
    </source>
</evidence>
<dbReference type="GO" id="GO:0016987">
    <property type="term" value="F:sigma factor activity"/>
    <property type="evidence" value="ECO:0007669"/>
    <property type="project" value="UniProtKB-KW"/>
</dbReference>
<keyword evidence="4" id="KW-0804">Transcription</keyword>
<dbReference type="Pfam" id="PF04542">
    <property type="entry name" value="Sigma70_r2"/>
    <property type="match status" value="1"/>
</dbReference>
<dbReference type="InterPro" id="IPR007627">
    <property type="entry name" value="RNA_pol_sigma70_r2"/>
</dbReference>
<dbReference type="SUPFAM" id="SSF88946">
    <property type="entry name" value="Sigma2 domain of RNA polymerase sigma factors"/>
    <property type="match status" value="1"/>
</dbReference>
<accession>A0A2K9DL78</accession>
<keyword evidence="2" id="KW-0805">Transcription regulation</keyword>
<feature type="domain" description="RNA polymerase sigma factor 70 region 4 type 2" evidence="6">
    <location>
        <begin position="98"/>
        <end position="147"/>
    </location>
</feature>
<comment type="similarity">
    <text evidence="1">Belongs to the sigma-70 factor family. ECF subfamily.</text>
</comment>
<protein>
    <recommendedName>
        <fullName evidence="9">Sigma-70 family RNA polymerase sigma factor</fullName>
    </recommendedName>
</protein>
<dbReference type="SUPFAM" id="SSF88659">
    <property type="entry name" value="Sigma3 and sigma4 domains of RNA polymerase sigma factors"/>
    <property type="match status" value="1"/>
</dbReference>
<evidence type="ECO:0008006" key="9">
    <source>
        <dbReference type="Google" id="ProtNLM"/>
    </source>
</evidence>
<dbReference type="EMBL" id="CP025299">
    <property type="protein sequence ID" value="AUG30257.1"/>
    <property type="molecule type" value="Genomic_DNA"/>
</dbReference>
<gene>
    <name evidence="7" type="ORF">CXR34_12880</name>
</gene>
<dbReference type="PANTHER" id="PTHR43133">
    <property type="entry name" value="RNA POLYMERASE ECF-TYPE SIGMA FACTO"/>
    <property type="match status" value="1"/>
</dbReference>
<evidence type="ECO:0000259" key="5">
    <source>
        <dbReference type="Pfam" id="PF04542"/>
    </source>
</evidence>
<dbReference type="GO" id="GO:0006352">
    <property type="term" value="P:DNA-templated transcription initiation"/>
    <property type="evidence" value="ECO:0007669"/>
    <property type="project" value="InterPro"/>
</dbReference>
<dbReference type="GO" id="GO:0003677">
    <property type="term" value="F:DNA binding"/>
    <property type="evidence" value="ECO:0007669"/>
    <property type="project" value="InterPro"/>
</dbReference>
<reference evidence="7 8" key="1">
    <citation type="submission" date="2017-12" db="EMBL/GenBank/DDBJ databases">
        <title>Isolation and characterization of estrogens degradatiion strain Microbacterium hominis SJTG1.</title>
        <authorList>
            <person name="Xiong W."/>
            <person name="Yin C."/>
            <person name="Zheng D."/>
            <person name="Liang R."/>
        </authorList>
    </citation>
    <scope>NUCLEOTIDE SEQUENCE [LARGE SCALE GENOMIC DNA]</scope>
    <source>
        <strain evidence="7 8">SJTG1</strain>
    </source>
</reference>
<dbReference type="PANTHER" id="PTHR43133:SF25">
    <property type="entry name" value="RNA POLYMERASE SIGMA FACTOR RFAY-RELATED"/>
    <property type="match status" value="1"/>
</dbReference>
<proteinExistence type="inferred from homology"/>
<dbReference type="Pfam" id="PF08281">
    <property type="entry name" value="Sigma70_r4_2"/>
    <property type="match status" value="1"/>
</dbReference>
<dbReference type="InterPro" id="IPR013324">
    <property type="entry name" value="RNA_pol_sigma_r3/r4-like"/>
</dbReference>
<dbReference type="KEGG" id="mhos:CXR34_12880"/>
<feature type="domain" description="RNA polymerase sigma-70 region 2" evidence="5">
    <location>
        <begin position="4"/>
        <end position="72"/>
    </location>
</feature>
<dbReference type="Proteomes" id="UP000233276">
    <property type="component" value="Chromosome"/>
</dbReference>